<evidence type="ECO:0000313" key="5">
    <source>
        <dbReference type="Proteomes" id="UP001431776"/>
    </source>
</evidence>
<dbReference type="GO" id="GO:0016787">
    <property type="term" value="F:hydrolase activity"/>
    <property type="evidence" value="ECO:0007669"/>
    <property type="project" value="UniProtKB-KW"/>
</dbReference>
<dbReference type="Proteomes" id="UP001431776">
    <property type="component" value="Unassembled WGS sequence"/>
</dbReference>
<reference evidence="4" key="1">
    <citation type="submission" date="2023-05" db="EMBL/GenBank/DDBJ databases">
        <title>Anaerotaeda fermentans gen. nov., sp. nov., a novel anaerobic planctomycete of the new family within the order Sedimentisphaerales isolated from Taman Peninsula, Russia.</title>
        <authorList>
            <person name="Khomyakova M.A."/>
            <person name="Merkel A.Y."/>
            <person name="Slobodkin A.I."/>
        </authorList>
    </citation>
    <scope>NUCLEOTIDE SEQUENCE</scope>
    <source>
        <strain evidence="4">M17dextr</strain>
    </source>
</reference>
<dbReference type="InterPro" id="IPR029486">
    <property type="entry name" value="GH97_N"/>
</dbReference>
<dbReference type="GO" id="GO:0030246">
    <property type="term" value="F:carbohydrate binding"/>
    <property type="evidence" value="ECO:0007669"/>
    <property type="project" value="InterPro"/>
</dbReference>
<feature type="domain" description="Glycosyl-hydrolase 97 catalytic" evidence="1">
    <location>
        <begin position="397"/>
        <end position="499"/>
    </location>
</feature>
<comment type="caution">
    <text evidence="4">The sequence shown here is derived from an EMBL/GenBank/DDBJ whole genome shotgun (WGS) entry which is preliminary data.</text>
</comment>
<sequence>MCGIETNHPDFVIGEAMSRPSFVRLVLLLLCVFAPVSGRAGEIMTCVSPDGRNVVSVTLVNGAPRYDVTCAGKALIRDSALGLNLDERPFGAFEIVGTQTGSADTSWKPVVGEREIVRDRYHHLTVELQERAEPKRRLHVEFRAYDEGVAFRYVLPAQPALDGTTASSEATEFRFADDFGAYPIPWTEAHYSETPTPISECKSVLIPLTIELGDGVMASLFEAHVANQPPCVLKQKDERTLRPHFRKGKLTLATPQTLTWRGFILAPNVAGLIERRYLVENLNPPCAIDDPSWIEPGIFIDRSGPIETENIKRNMDFAAEHNIGYVHIDWSWYGTERKWSDEAIAHFKEHMPESTRKRLEGHDWIKNTSGNPTTVASGYVPYLQFMERFYGSLSHIDLDMPEVIRYGKSKGIGLSLYVNGGTLRPYGDHDVDLVFRTLASWGVTALKPGFVACNSQEDIQWLRDLVAIAAEHKLVLNIHDGYIADGMRRTYPNLLTQEGGGGRETNPPVTHELMLPFTRHLVGAHDHTPTLYSGQDGRTKLFEMAQLVVYHGARQSVRNVYGSRNQFGPEMEFLEKVPTVWDDVRVLRAEPGDCVVIARRSGRRWFIGGMNDENARLVELPLDFLNERVPYRATFFSDVQGLRDARRTVMQATAADVLHVAMEPRGGLAVILEPATVP</sequence>
<dbReference type="Pfam" id="PF14509">
    <property type="entry name" value="GH97_C"/>
    <property type="match status" value="1"/>
</dbReference>
<evidence type="ECO:0000259" key="1">
    <source>
        <dbReference type="Pfam" id="PF10566"/>
    </source>
</evidence>
<name>A0AAW6TW69_9BACT</name>
<dbReference type="Pfam" id="PF14508">
    <property type="entry name" value="GH97_N"/>
    <property type="match status" value="1"/>
</dbReference>
<dbReference type="Pfam" id="PF10566">
    <property type="entry name" value="Glyco_hydro_97"/>
    <property type="match status" value="1"/>
</dbReference>
<dbReference type="EMBL" id="JASCXX010000002">
    <property type="protein sequence ID" value="MDI6447736.1"/>
    <property type="molecule type" value="Genomic_DNA"/>
</dbReference>
<dbReference type="InterPro" id="IPR052720">
    <property type="entry name" value="Glycosyl_hydrolase_97"/>
</dbReference>
<dbReference type="InterPro" id="IPR014718">
    <property type="entry name" value="GH-type_carb-bd"/>
</dbReference>
<keyword evidence="5" id="KW-1185">Reference proteome</keyword>
<gene>
    <name evidence="4" type="ORF">QJ522_01675</name>
</gene>
<feature type="domain" description="Glycosyl-hydrolase 97 C-terminal oligomerisation" evidence="3">
    <location>
        <begin position="580"/>
        <end position="672"/>
    </location>
</feature>
<evidence type="ECO:0000259" key="3">
    <source>
        <dbReference type="Pfam" id="PF14509"/>
    </source>
</evidence>
<proteinExistence type="predicted"/>
<dbReference type="SUPFAM" id="SSF51445">
    <property type="entry name" value="(Trans)glycosidases"/>
    <property type="match status" value="1"/>
</dbReference>
<dbReference type="InterPro" id="IPR029483">
    <property type="entry name" value="GH97_C"/>
</dbReference>
<feature type="domain" description="Glycosyl-hydrolase 97 N-terminal" evidence="2">
    <location>
        <begin position="48"/>
        <end position="285"/>
    </location>
</feature>
<evidence type="ECO:0000259" key="2">
    <source>
        <dbReference type="Pfam" id="PF14508"/>
    </source>
</evidence>
<dbReference type="InterPro" id="IPR017853">
    <property type="entry name" value="GH"/>
</dbReference>
<dbReference type="RefSeq" id="WP_349243148.1">
    <property type="nucleotide sequence ID" value="NZ_JASCXX010000002.1"/>
</dbReference>
<dbReference type="AlphaFoldDB" id="A0AAW6TW69"/>
<organism evidence="4 5">
    <name type="scientific">Anaerobaca lacustris</name>
    <dbReference type="NCBI Taxonomy" id="3044600"/>
    <lineage>
        <taxon>Bacteria</taxon>
        <taxon>Pseudomonadati</taxon>
        <taxon>Planctomycetota</taxon>
        <taxon>Phycisphaerae</taxon>
        <taxon>Sedimentisphaerales</taxon>
        <taxon>Anaerobacaceae</taxon>
        <taxon>Anaerobaca</taxon>
    </lineage>
</organism>
<dbReference type="PANTHER" id="PTHR35803">
    <property type="entry name" value="GLUCAN 1,4-ALPHA-GLUCOSIDASE SUSB-RELATED"/>
    <property type="match status" value="1"/>
</dbReference>
<protein>
    <submittedName>
        <fullName evidence="4">Glycoside hydrolase family 97 N-terminal domain-containing protein</fullName>
    </submittedName>
</protein>
<dbReference type="Gene3D" id="3.20.20.70">
    <property type="entry name" value="Aldolase class I"/>
    <property type="match status" value="2"/>
</dbReference>
<keyword evidence="4" id="KW-0378">Hydrolase</keyword>
<evidence type="ECO:0000313" key="4">
    <source>
        <dbReference type="EMBL" id="MDI6447736.1"/>
    </source>
</evidence>
<dbReference type="InterPro" id="IPR013785">
    <property type="entry name" value="Aldolase_TIM"/>
</dbReference>
<dbReference type="InterPro" id="IPR019563">
    <property type="entry name" value="GH97_catalytic"/>
</dbReference>
<accession>A0AAW6TW69</accession>
<dbReference type="Gene3D" id="2.70.98.10">
    <property type="match status" value="1"/>
</dbReference>